<dbReference type="GO" id="GO:0003939">
    <property type="term" value="F:L-iditol 2-dehydrogenase (NAD+) activity"/>
    <property type="evidence" value="ECO:0007669"/>
    <property type="project" value="TreeGrafter"/>
</dbReference>
<dbReference type="InterPro" id="IPR020843">
    <property type="entry name" value="ER"/>
</dbReference>
<dbReference type="InterPro" id="IPR013154">
    <property type="entry name" value="ADH-like_N"/>
</dbReference>
<comment type="cofactor">
    <cofactor evidence="7">
        <name>Zn(2+)</name>
        <dbReference type="ChEBI" id="CHEBI:29105"/>
    </cofactor>
    <text evidence="7">Binds 1 or 2 Zn(2+) ions per subunit.</text>
</comment>
<dbReference type="GeneID" id="27706112"/>
<comment type="pathway">
    <text evidence="7">Carbohydrate degradation; L-arabinose degradation via L-arabinitol; D-xylulose 5-phosphate from L-arabinose (fungal route): step 4/5.</text>
</comment>
<dbReference type="InterPro" id="IPR013149">
    <property type="entry name" value="ADH-like_C"/>
</dbReference>
<keyword evidence="4 7" id="KW-0560">Oxidoreductase</keyword>
<evidence type="ECO:0000256" key="7">
    <source>
        <dbReference type="RuleBase" id="RU369026"/>
    </source>
</evidence>
<keyword evidence="5 7" id="KW-0520">NAD</keyword>
<keyword evidence="10" id="KW-1185">Reference proteome</keyword>
<dbReference type="CDD" id="cd05285">
    <property type="entry name" value="sorbitol_DH"/>
    <property type="match status" value="1"/>
</dbReference>
<dbReference type="SUPFAM" id="SSF51735">
    <property type="entry name" value="NAD(P)-binding Rossmann-fold domains"/>
    <property type="match status" value="1"/>
</dbReference>
<dbReference type="STRING" id="1442371.A0A0D2KJL1"/>
<dbReference type="Proteomes" id="UP000053411">
    <property type="component" value="Unassembled WGS sequence"/>
</dbReference>
<dbReference type="GO" id="GO:0019569">
    <property type="term" value="P:L-arabinose catabolic process to D-xylulose 5-phosphate"/>
    <property type="evidence" value="ECO:0007669"/>
    <property type="project" value="UniProtKB-UniRule"/>
</dbReference>
<dbReference type="SMART" id="SM00829">
    <property type="entry name" value="PKS_ER"/>
    <property type="match status" value="1"/>
</dbReference>
<dbReference type="PANTHER" id="PTHR43161">
    <property type="entry name" value="SORBITOL DEHYDROGENASE"/>
    <property type="match status" value="1"/>
</dbReference>
<evidence type="ECO:0000256" key="1">
    <source>
        <dbReference type="ARBA" id="ARBA00008072"/>
    </source>
</evidence>
<keyword evidence="3 6" id="KW-0862">Zinc</keyword>
<dbReference type="Pfam" id="PF00107">
    <property type="entry name" value="ADH_zinc_N"/>
    <property type="match status" value="1"/>
</dbReference>
<dbReference type="GO" id="GO:0006062">
    <property type="term" value="P:sorbitol catabolic process"/>
    <property type="evidence" value="ECO:0007669"/>
    <property type="project" value="TreeGrafter"/>
</dbReference>
<dbReference type="GO" id="GO:0046526">
    <property type="term" value="F:D-xylulose reductase activity"/>
    <property type="evidence" value="ECO:0007669"/>
    <property type="project" value="UniProtKB-EC"/>
</dbReference>
<evidence type="ECO:0000256" key="6">
    <source>
        <dbReference type="RuleBase" id="RU361277"/>
    </source>
</evidence>
<evidence type="ECO:0000256" key="5">
    <source>
        <dbReference type="ARBA" id="ARBA00023027"/>
    </source>
</evidence>
<comment type="similarity">
    <text evidence="1 6">Belongs to the zinc-containing alcohol dehydrogenase family.</text>
</comment>
<dbReference type="InterPro" id="IPR045306">
    <property type="entry name" value="SDH-like"/>
</dbReference>
<dbReference type="VEuPathDB" id="FungiDB:Z520_00366"/>
<proteinExistence type="inferred from homology"/>
<organism evidence="9 10">
    <name type="scientific">Fonsecaea multimorphosa CBS 102226</name>
    <dbReference type="NCBI Taxonomy" id="1442371"/>
    <lineage>
        <taxon>Eukaryota</taxon>
        <taxon>Fungi</taxon>
        <taxon>Dikarya</taxon>
        <taxon>Ascomycota</taxon>
        <taxon>Pezizomycotina</taxon>
        <taxon>Eurotiomycetes</taxon>
        <taxon>Chaetothyriomycetidae</taxon>
        <taxon>Chaetothyriales</taxon>
        <taxon>Herpotrichiellaceae</taxon>
        <taxon>Fonsecaea</taxon>
    </lineage>
</organism>
<dbReference type="EC" id="1.1.1.9" evidence="7"/>
<dbReference type="Gene3D" id="3.40.50.720">
    <property type="entry name" value="NAD(P)-binding Rossmann-like Domain"/>
    <property type="match status" value="1"/>
</dbReference>
<sequence>MSSGHRHQAMVLYGAQDLRLETVDTPTPGANEVQIRPRATGICGTDIHYYEHGRNGNYVVRKPLVLGHEAAGEVVAVGKDVTSITIGDRVAIEPQRPCGGCKQCKEGIYNLCPNLRFTGSATADPPVQGSLQQVYNHPASFVHRLPESLTFTEGALVEPLSVAMHAVRRSGFRAGQSVMILGAGAIGLLCASVAQLSGASRICMVDIDQSRLDYAKTHKLADHVGLMPPSQVQDLSKAEIFARTAQDILSQPGFELADRVFECTGVETCVNVGIHCTAPGGKVVLVGMGSPLQSIDVGAAAKREVDLLGLWRYANTFETAIALLASGRLNVKSLATHRFELTEAAKAFEVVLQKPEGLVKCVISSD</sequence>
<dbReference type="GO" id="GO:0008270">
    <property type="term" value="F:zinc ion binding"/>
    <property type="evidence" value="ECO:0007669"/>
    <property type="project" value="UniProtKB-UniRule"/>
</dbReference>
<comment type="catalytic activity">
    <reaction evidence="7">
        <text>xylitol + NAD(+) = D-xylulose + NADH + H(+)</text>
        <dbReference type="Rhea" id="RHEA:20433"/>
        <dbReference type="ChEBI" id="CHEBI:15378"/>
        <dbReference type="ChEBI" id="CHEBI:17140"/>
        <dbReference type="ChEBI" id="CHEBI:17151"/>
        <dbReference type="ChEBI" id="CHEBI:57540"/>
        <dbReference type="ChEBI" id="CHEBI:57945"/>
        <dbReference type="EC" id="1.1.1.9"/>
    </reaction>
</comment>
<reference evidence="9 10" key="1">
    <citation type="submission" date="2015-01" db="EMBL/GenBank/DDBJ databases">
        <title>The Genome Sequence of Fonsecaea multimorphosa CBS 102226.</title>
        <authorList>
            <consortium name="The Broad Institute Genomics Platform"/>
            <person name="Cuomo C."/>
            <person name="de Hoog S."/>
            <person name="Gorbushina A."/>
            <person name="Stielow B."/>
            <person name="Teixiera M."/>
            <person name="Abouelleil A."/>
            <person name="Chapman S.B."/>
            <person name="Priest M."/>
            <person name="Young S.K."/>
            <person name="Wortman J."/>
            <person name="Nusbaum C."/>
            <person name="Birren B."/>
        </authorList>
    </citation>
    <scope>NUCLEOTIDE SEQUENCE [LARGE SCALE GENOMIC DNA]</scope>
    <source>
        <strain evidence="9 10">CBS 102226</strain>
    </source>
</reference>
<dbReference type="RefSeq" id="XP_016637797.1">
    <property type="nucleotide sequence ID" value="XM_016770887.1"/>
</dbReference>
<dbReference type="Gene3D" id="3.90.180.10">
    <property type="entry name" value="Medium-chain alcohol dehydrogenases, catalytic domain"/>
    <property type="match status" value="1"/>
</dbReference>
<evidence type="ECO:0000313" key="10">
    <source>
        <dbReference type="Proteomes" id="UP000053411"/>
    </source>
</evidence>
<dbReference type="InterPro" id="IPR011032">
    <property type="entry name" value="GroES-like_sf"/>
</dbReference>
<evidence type="ECO:0000313" key="9">
    <source>
        <dbReference type="EMBL" id="KIY03675.1"/>
    </source>
</evidence>
<dbReference type="PROSITE" id="PS00059">
    <property type="entry name" value="ADH_ZINC"/>
    <property type="match status" value="1"/>
</dbReference>
<dbReference type="EMBL" id="KN848062">
    <property type="protein sequence ID" value="KIY03675.1"/>
    <property type="molecule type" value="Genomic_DNA"/>
</dbReference>
<evidence type="ECO:0000256" key="4">
    <source>
        <dbReference type="ARBA" id="ARBA00023002"/>
    </source>
</evidence>
<dbReference type="AlphaFoldDB" id="A0A0D2KJL1"/>
<evidence type="ECO:0000256" key="2">
    <source>
        <dbReference type="ARBA" id="ARBA00022723"/>
    </source>
</evidence>
<comment type="function">
    <text evidence="7">Xylitol dehydrogenase which catalyzes the conversion of xylitol to D-xylulose. Xylose is a major component of hemicelluloses such as xylan. Most fungi utilize D-xylose via three enzymatic reactions, xylose reductase (XR), xylitol dehydrogenase (XDH), and xylulokinase, to form xylulose 5-phosphate, which enters pentose phosphate pathway.</text>
</comment>
<keyword evidence="7" id="KW-0119">Carbohydrate metabolism</keyword>
<dbReference type="FunFam" id="3.40.50.720:FF:000068">
    <property type="entry name" value="Sorbitol dehydrogenase"/>
    <property type="match status" value="1"/>
</dbReference>
<dbReference type="SUPFAM" id="SSF50129">
    <property type="entry name" value="GroES-like"/>
    <property type="match status" value="1"/>
</dbReference>
<keyword evidence="7" id="KW-0859">Xylose metabolism</keyword>
<name>A0A0D2KJL1_9EURO</name>
<dbReference type="InterPro" id="IPR002328">
    <property type="entry name" value="ADH_Zn_CS"/>
</dbReference>
<keyword evidence="2 6" id="KW-0479">Metal-binding</keyword>
<protein>
    <recommendedName>
        <fullName evidence="7">D-xylulose reductase</fullName>
        <ecNumber evidence="7">1.1.1.9</ecNumber>
    </recommendedName>
    <alternativeName>
        <fullName evidence="7">Xylitol dehydrogenase</fullName>
    </alternativeName>
</protein>
<feature type="domain" description="Enoyl reductase (ER)" evidence="8">
    <location>
        <begin position="14"/>
        <end position="352"/>
    </location>
</feature>
<dbReference type="OrthoDB" id="5363962at2759"/>
<dbReference type="Pfam" id="PF08240">
    <property type="entry name" value="ADH_N"/>
    <property type="match status" value="1"/>
</dbReference>
<evidence type="ECO:0000259" key="8">
    <source>
        <dbReference type="SMART" id="SM00829"/>
    </source>
</evidence>
<dbReference type="UniPathway" id="UPA00146">
    <property type="reaction ID" value="UER00577"/>
</dbReference>
<evidence type="ECO:0000256" key="3">
    <source>
        <dbReference type="ARBA" id="ARBA00022833"/>
    </source>
</evidence>
<gene>
    <name evidence="9" type="ORF">Z520_00366</name>
</gene>
<dbReference type="PANTHER" id="PTHR43161:SF25">
    <property type="entry name" value="ALCOHOL DEHYDROGENASE, PUTATIVE (AFU_ORTHOLOGUE AFUA_1G14390)-RELATED"/>
    <property type="match status" value="1"/>
</dbReference>
<accession>A0A0D2KJL1</accession>
<dbReference type="GO" id="GO:0042732">
    <property type="term" value="P:D-xylose metabolic process"/>
    <property type="evidence" value="ECO:0007669"/>
    <property type="project" value="UniProtKB-UniRule"/>
</dbReference>
<dbReference type="InterPro" id="IPR036291">
    <property type="entry name" value="NAD(P)-bd_dom_sf"/>
</dbReference>